<feature type="compositionally biased region" description="Basic and acidic residues" evidence="1">
    <location>
        <begin position="96"/>
        <end position="116"/>
    </location>
</feature>
<evidence type="ECO:0000256" key="1">
    <source>
        <dbReference type="SAM" id="MobiDB-lite"/>
    </source>
</evidence>
<reference evidence="3" key="2">
    <citation type="submission" date="2023-05" db="EMBL/GenBank/DDBJ databases">
        <authorList>
            <person name="Schelkunov M.I."/>
        </authorList>
    </citation>
    <scope>NUCLEOTIDE SEQUENCE</scope>
    <source>
        <strain evidence="3">Hsosn_3</strain>
        <tissue evidence="3">Leaf</tissue>
    </source>
</reference>
<accession>A0AAD8J0K4</accession>
<dbReference type="PANTHER" id="PTHR34964">
    <property type="entry name" value="MEMBRANE LIPOPROTEIN-RELATED"/>
    <property type="match status" value="1"/>
</dbReference>
<keyword evidence="2" id="KW-0812">Transmembrane</keyword>
<evidence type="ECO:0000313" key="3">
    <source>
        <dbReference type="EMBL" id="KAK1393732.1"/>
    </source>
</evidence>
<evidence type="ECO:0008006" key="5">
    <source>
        <dbReference type="Google" id="ProtNLM"/>
    </source>
</evidence>
<gene>
    <name evidence="3" type="ORF">POM88_012788</name>
</gene>
<dbReference type="Proteomes" id="UP001237642">
    <property type="component" value="Unassembled WGS sequence"/>
</dbReference>
<dbReference type="EMBL" id="JAUIZM010000003">
    <property type="protein sequence ID" value="KAK1393732.1"/>
    <property type="molecule type" value="Genomic_DNA"/>
</dbReference>
<name>A0AAD8J0K4_9APIA</name>
<dbReference type="PANTHER" id="PTHR34964:SF1">
    <property type="entry name" value="MEMBRANE LIPOPROTEIN"/>
    <property type="match status" value="1"/>
</dbReference>
<keyword evidence="2" id="KW-0472">Membrane</keyword>
<evidence type="ECO:0000313" key="4">
    <source>
        <dbReference type="Proteomes" id="UP001237642"/>
    </source>
</evidence>
<evidence type="ECO:0000256" key="2">
    <source>
        <dbReference type="SAM" id="Phobius"/>
    </source>
</evidence>
<keyword evidence="4" id="KW-1185">Reference proteome</keyword>
<feature type="transmembrane region" description="Helical" evidence="2">
    <location>
        <begin position="41"/>
        <end position="65"/>
    </location>
</feature>
<dbReference type="AlphaFoldDB" id="A0AAD8J0K4"/>
<feature type="compositionally biased region" description="Polar residues" evidence="1">
    <location>
        <begin position="80"/>
        <end position="89"/>
    </location>
</feature>
<feature type="region of interest" description="Disordered" evidence="1">
    <location>
        <begin position="80"/>
        <end position="116"/>
    </location>
</feature>
<sequence>MEVERERDIRVPLISALFCLFVIAGGVFLIIYVYYPDQSQSWYPVVALLLIGSPWIFWLLAYIYTCMKACIRARRMENHATQPKNNGDDQNAGYDQTKEEESVRSKESEEPLKFSV</sequence>
<keyword evidence="2" id="KW-1133">Transmembrane helix</keyword>
<reference evidence="3" key="1">
    <citation type="submission" date="2023-02" db="EMBL/GenBank/DDBJ databases">
        <title>Genome of toxic invasive species Heracleum sosnowskyi carries increased number of genes despite the absence of recent whole-genome duplications.</title>
        <authorList>
            <person name="Schelkunov M."/>
            <person name="Shtratnikova V."/>
            <person name="Makarenko M."/>
            <person name="Klepikova A."/>
            <person name="Omelchenko D."/>
            <person name="Novikova G."/>
            <person name="Obukhova E."/>
            <person name="Bogdanov V."/>
            <person name="Penin A."/>
            <person name="Logacheva M."/>
        </authorList>
    </citation>
    <scope>NUCLEOTIDE SEQUENCE</scope>
    <source>
        <strain evidence="3">Hsosn_3</strain>
        <tissue evidence="3">Leaf</tissue>
    </source>
</reference>
<proteinExistence type="predicted"/>
<feature type="transmembrane region" description="Helical" evidence="2">
    <location>
        <begin position="12"/>
        <end position="35"/>
    </location>
</feature>
<organism evidence="3 4">
    <name type="scientific">Heracleum sosnowskyi</name>
    <dbReference type="NCBI Taxonomy" id="360622"/>
    <lineage>
        <taxon>Eukaryota</taxon>
        <taxon>Viridiplantae</taxon>
        <taxon>Streptophyta</taxon>
        <taxon>Embryophyta</taxon>
        <taxon>Tracheophyta</taxon>
        <taxon>Spermatophyta</taxon>
        <taxon>Magnoliopsida</taxon>
        <taxon>eudicotyledons</taxon>
        <taxon>Gunneridae</taxon>
        <taxon>Pentapetalae</taxon>
        <taxon>asterids</taxon>
        <taxon>campanulids</taxon>
        <taxon>Apiales</taxon>
        <taxon>Apiaceae</taxon>
        <taxon>Apioideae</taxon>
        <taxon>apioid superclade</taxon>
        <taxon>Tordylieae</taxon>
        <taxon>Tordyliinae</taxon>
        <taxon>Heracleum</taxon>
    </lineage>
</organism>
<protein>
    <recommendedName>
        <fullName evidence="5">Transmembrane protein</fullName>
    </recommendedName>
</protein>
<comment type="caution">
    <text evidence="3">The sequence shown here is derived from an EMBL/GenBank/DDBJ whole genome shotgun (WGS) entry which is preliminary data.</text>
</comment>